<dbReference type="AlphaFoldDB" id="U5D7I6"/>
<keyword evidence="2" id="KW-1185">Reference proteome</keyword>
<dbReference type="HOGENOM" id="CLU_2657769_0_0_1"/>
<reference evidence="1" key="1">
    <citation type="submission" date="2013-08" db="EMBL/GenBank/DDBJ databases">
        <authorList>
            <person name="Albert V.A."/>
            <person name="Barbazuk W.B."/>
            <person name="Chamala S."/>
            <person name="Chanderbali A.S."/>
            <person name="dePamphilis C.W."/>
            <person name="Der J.P."/>
            <person name="Estill J.C."/>
            <person name="Leebens-Mack J."/>
            <person name="Ma H."/>
            <person name="Palmer J.D."/>
            <person name="Rounsley S."/>
            <person name="Sankoff D."/>
            <person name="Schuster S.C."/>
            <person name="Soltis D.E."/>
            <person name="Soltis P.S."/>
            <person name="Wessler S.R."/>
            <person name="Wing R.A."/>
        </authorList>
    </citation>
    <scope>NUCLEOTIDE SEQUENCE</scope>
    <source>
        <tissue evidence="1">Leaf</tissue>
    </source>
</reference>
<dbReference type="EMBL" id="KI392271">
    <property type="protein sequence ID" value="ERN18195.1"/>
    <property type="molecule type" value="Genomic_DNA"/>
</dbReference>
<gene>
    <name evidence="1" type="ORF">AMTR_s00054p00203380</name>
</gene>
<evidence type="ECO:0000313" key="1">
    <source>
        <dbReference type="EMBL" id="ERN18195.1"/>
    </source>
</evidence>
<protein>
    <submittedName>
        <fullName evidence="1">Uncharacterized protein</fullName>
    </submittedName>
</protein>
<dbReference type="Proteomes" id="UP000017836">
    <property type="component" value="Unassembled WGS sequence"/>
</dbReference>
<accession>U5D7I6</accession>
<dbReference type="Gramene" id="ERN18195">
    <property type="protein sequence ID" value="ERN18195"/>
    <property type="gene ID" value="AMTR_s00054p00203380"/>
</dbReference>
<proteinExistence type="predicted"/>
<organism evidence="1 2">
    <name type="scientific">Amborella trichopoda</name>
    <dbReference type="NCBI Taxonomy" id="13333"/>
    <lineage>
        <taxon>Eukaryota</taxon>
        <taxon>Viridiplantae</taxon>
        <taxon>Streptophyta</taxon>
        <taxon>Embryophyta</taxon>
        <taxon>Tracheophyta</taxon>
        <taxon>Spermatophyta</taxon>
        <taxon>Magnoliopsida</taxon>
        <taxon>Amborellales</taxon>
        <taxon>Amborellaceae</taxon>
        <taxon>Amborella</taxon>
    </lineage>
</organism>
<evidence type="ECO:0000313" key="2">
    <source>
        <dbReference type="Proteomes" id="UP000017836"/>
    </source>
</evidence>
<sequence length="76" mass="8605">MTTLLFNCQTSKTCTTRQRFETAKSVVTNKILSAGALFKTVTVLLNCRSNVVLSESILKLLESILKLSERQYFQNM</sequence>
<name>U5D7I6_AMBTC</name>